<dbReference type="GO" id="GO:0006283">
    <property type="term" value="P:transcription-coupled nucleotide-excision repair"/>
    <property type="evidence" value="ECO:0007669"/>
    <property type="project" value="TreeGrafter"/>
</dbReference>
<dbReference type="InterPro" id="IPR027417">
    <property type="entry name" value="P-loop_NTPase"/>
</dbReference>
<feature type="non-terminal residue" evidence="1">
    <location>
        <position position="1"/>
    </location>
</feature>
<gene>
    <name evidence="1" type="ORF">KXQ929_LOCUS48330</name>
</gene>
<evidence type="ECO:0000313" key="1">
    <source>
        <dbReference type="EMBL" id="CAF4352237.1"/>
    </source>
</evidence>
<dbReference type="Proteomes" id="UP000663868">
    <property type="component" value="Unassembled WGS sequence"/>
</dbReference>
<dbReference type="AlphaFoldDB" id="A0A820L5N5"/>
<dbReference type="EMBL" id="CAJOBB010018797">
    <property type="protein sequence ID" value="CAF4352237.1"/>
    <property type="molecule type" value="Genomic_DNA"/>
</dbReference>
<sequence>QTKQVTIYRLLTSGTIEEKIYHRQIFKQFLTNRVLQDPKQRRFFKSNDLHELFRYDDDNDSGGEDDERTETSILLAGTNSEINLKENYKKRKRNKSAKFEGQRVPNLTKVDSKTTTNQQDVQVDIEKEKDDYVLSKLFKKSGVHSALQHDAIIDNSINDYVFIEAEAHRYAEEAVKALKRSAQECYSAESGIPNWGAKNIQHIRRFGSRSNKDVVVP</sequence>
<reference evidence="1" key="1">
    <citation type="submission" date="2021-02" db="EMBL/GenBank/DDBJ databases">
        <authorList>
            <person name="Nowell W R."/>
        </authorList>
    </citation>
    <scope>NUCLEOTIDE SEQUENCE</scope>
</reference>
<dbReference type="Gene3D" id="1.20.120.850">
    <property type="entry name" value="SWI2/SNF2 ATPases, N-terminal domain"/>
    <property type="match status" value="1"/>
</dbReference>
<comment type="caution">
    <text evidence="1">The sequence shown here is derived from an EMBL/GenBank/DDBJ whole genome shotgun (WGS) entry which is preliminary data.</text>
</comment>
<dbReference type="PANTHER" id="PTHR45629">
    <property type="entry name" value="SNF2/RAD54 FAMILY MEMBER"/>
    <property type="match status" value="1"/>
</dbReference>
<accession>A0A820L5N5</accession>
<organism evidence="1 2">
    <name type="scientific">Adineta steineri</name>
    <dbReference type="NCBI Taxonomy" id="433720"/>
    <lineage>
        <taxon>Eukaryota</taxon>
        <taxon>Metazoa</taxon>
        <taxon>Spiralia</taxon>
        <taxon>Gnathifera</taxon>
        <taxon>Rotifera</taxon>
        <taxon>Eurotatoria</taxon>
        <taxon>Bdelloidea</taxon>
        <taxon>Adinetida</taxon>
        <taxon>Adinetidae</taxon>
        <taxon>Adineta</taxon>
    </lineage>
</organism>
<evidence type="ECO:0000313" key="2">
    <source>
        <dbReference type="Proteomes" id="UP000663868"/>
    </source>
</evidence>
<dbReference type="GO" id="GO:0008094">
    <property type="term" value="F:ATP-dependent activity, acting on DNA"/>
    <property type="evidence" value="ECO:0007669"/>
    <property type="project" value="TreeGrafter"/>
</dbReference>
<name>A0A820L5N5_9BILA</name>
<proteinExistence type="predicted"/>
<dbReference type="GO" id="GO:0005634">
    <property type="term" value="C:nucleus"/>
    <property type="evidence" value="ECO:0007669"/>
    <property type="project" value="TreeGrafter"/>
</dbReference>
<dbReference type="SUPFAM" id="SSF52540">
    <property type="entry name" value="P-loop containing nucleoside triphosphate hydrolases"/>
    <property type="match status" value="1"/>
</dbReference>
<protein>
    <submittedName>
        <fullName evidence="1">Uncharacterized protein</fullName>
    </submittedName>
</protein>
<dbReference type="InterPro" id="IPR050496">
    <property type="entry name" value="SNF2_RAD54_helicase_repair"/>
</dbReference>
<feature type="non-terminal residue" evidence="1">
    <location>
        <position position="217"/>
    </location>
</feature>
<dbReference type="PANTHER" id="PTHR45629:SF7">
    <property type="entry name" value="DNA EXCISION REPAIR PROTEIN ERCC-6-RELATED"/>
    <property type="match status" value="1"/>
</dbReference>
<dbReference type="Gene3D" id="3.40.50.300">
    <property type="entry name" value="P-loop containing nucleotide triphosphate hydrolases"/>
    <property type="match status" value="1"/>
</dbReference>